<dbReference type="InterPro" id="IPR015421">
    <property type="entry name" value="PyrdxlP-dep_Trfase_major"/>
</dbReference>
<protein>
    <recommendedName>
        <fullName evidence="4">Aminotransferase class I/classII large domain-containing protein</fullName>
    </recommendedName>
</protein>
<dbReference type="Proteomes" id="UP000030101">
    <property type="component" value="Unassembled WGS sequence"/>
</dbReference>
<dbReference type="InterPro" id="IPR004839">
    <property type="entry name" value="Aminotransferase_I/II_large"/>
</dbReference>
<keyword evidence="2" id="KW-0808">Transferase</keyword>
<reference evidence="5 6" key="1">
    <citation type="submission" date="2014-08" db="EMBL/GenBank/DDBJ databases">
        <title>Porphyromonas canoris strain:OH2762 Genome sequencing.</title>
        <authorList>
            <person name="Wallis C."/>
            <person name="Deusch O."/>
            <person name="O'Flynn C."/>
            <person name="Davis I."/>
            <person name="Jospin G."/>
            <person name="Darling A.E."/>
            <person name="Coil D.A."/>
            <person name="Alexiev A."/>
            <person name="Horsfall A."/>
            <person name="Kirkwood N."/>
            <person name="Harris S."/>
            <person name="Eisen J.A."/>
        </authorList>
    </citation>
    <scope>NUCLEOTIDE SEQUENCE [LARGE SCALE GENOMIC DNA]</scope>
    <source>
        <strain evidence="6">COT-108 OH2762</strain>
    </source>
</reference>
<dbReference type="SUPFAM" id="SSF53383">
    <property type="entry name" value="PLP-dependent transferases"/>
    <property type="match status" value="1"/>
</dbReference>
<dbReference type="RefSeq" id="WP_036788243.1">
    <property type="nucleotide sequence ID" value="NZ_JQZV01000001.1"/>
</dbReference>
<dbReference type="PANTHER" id="PTHR13693:SF100">
    <property type="entry name" value="8-AMINO-7-OXONONANOATE SYNTHASE"/>
    <property type="match status" value="1"/>
</dbReference>
<dbReference type="Gene3D" id="3.40.640.10">
    <property type="entry name" value="Type I PLP-dependent aspartate aminotransferase-like (Major domain)"/>
    <property type="match status" value="1"/>
</dbReference>
<evidence type="ECO:0000313" key="5">
    <source>
        <dbReference type="EMBL" id="KGN93632.1"/>
    </source>
</evidence>
<evidence type="ECO:0000256" key="2">
    <source>
        <dbReference type="ARBA" id="ARBA00022679"/>
    </source>
</evidence>
<dbReference type="EMBL" id="JQZV01000001">
    <property type="protein sequence ID" value="KGN93632.1"/>
    <property type="molecule type" value="Genomic_DNA"/>
</dbReference>
<dbReference type="InterPro" id="IPR050087">
    <property type="entry name" value="AON_synthase_class-II"/>
</dbReference>
<evidence type="ECO:0000256" key="3">
    <source>
        <dbReference type="ARBA" id="ARBA00022898"/>
    </source>
</evidence>
<keyword evidence="3" id="KW-0663">Pyridoxal phosphate</keyword>
<dbReference type="Pfam" id="PF00155">
    <property type="entry name" value="Aminotran_1_2"/>
    <property type="match status" value="1"/>
</dbReference>
<sequence>MQYSDRIDALKAAGTYRKIPQLKVEGKYVWADGKRYINLAGNDYLGISTDTDLRDKFGNRALELPFSSSSSRLLTGNSPEHEALEAELSRLYGGKSALLFDSGYHANLGILPALSDDKTLILADRLVHASIIDGIRLSGREFRRFKHNSLPDLEALLQRFASEYETIWVVVESLYSMDGDFAPLTDIVALKQHYPQLRIYVDEAHAVGATGKKGLGCVEDLGLLDQVDILIGTMGKALCSVGAFALSGAEVRELLVSTCRPLIFSTALPPVCTAWSLHVIHHLPGMVARRAHLHRLVALLKERTGLPLSSYIVPVHAGSEECAVRMAEELKASGFFALPIRKPTVPPGGERVRLSLSAALTEQEVELLAQTIVRVMQTA</sequence>
<name>A0ABR4XNL7_9PORP</name>
<dbReference type="InterPro" id="IPR015422">
    <property type="entry name" value="PyrdxlP-dep_Trfase_small"/>
</dbReference>
<evidence type="ECO:0000313" key="6">
    <source>
        <dbReference type="Proteomes" id="UP000030101"/>
    </source>
</evidence>
<comment type="caution">
    <text evidence="5">The sequence shown here is derived from an EMBL/GenBank/DDBJ whole genome shotgun (WGS) entry which is preliminary data.</text>
</comment>
<comment type="cofactor">
    <cofactor evidence="1">
        <name>pyridoxal 5'-phosphate</name>
        <dbReference type="ChEBI" id="CHEBI:597326"/>
    </cofactor>
</comment>
<evidence type="ECO:0000256" key="1">
    <source>
        <dbReference type="ARBA" id="ARBA00001933"/>
    </source>
</evidence>
<keyword evidence="6" id="KW-1185">Reference proteome</keyword>
<proteinExistence type="predicted"/>
<evidence type="ECO:0000259" key="4">
    <source>
        <dbReference type="Pfam" id="PF00155"/>
    </source>
</evidence>
<dbReference type="PANTHER" id="PTHR13693">
    <property type="entry name" value="CLASS II AMINOTRANSFERASE/8-AMINO-7-OXONONANOATE SYNTHASE"/>
    <property type="match status" value="1"/>
</dbReference>
<dbReference type="Gene3D" id="3.90.1150.10">
    <property type="entry name" value="Aspartate Aminotransferase, domain 1"/>
    <property type="match status" value="1"/>
</dbReference>
<feature type="domain" description="Aminotransferase class I/classII large" evidence="4">
    <location>
        <begin position="36"/>
        <end position="372"/>
    </location>
</feature>
<accession>A0ABR4XNL7</accession>
<dbReference type="InterPro" id="IPR015424">
    <property type="entry name" value="PyrdxlP-dep_Trfase"/>
</dbReference>
<organism evidence="5 6">
    <name type="scientific">Porphyromonas canoris</name>
    <dbReference type="NCBI Taxonomy" id="36875"/>
    <lineage>
        <taxon>Bacteria</taxon>
        <taxon>Pseudomonadati</taxon>
        <taxon>Bacteroidota</taxon>
        <taxon>Bacteroidia</taxon>
        <taxon>Bacteroidales</taxon>
        <taxon>Porphyromonadaceae</taxon>
        <taxon>Porphyromonas</taxon>
    </lineage>
</organism>
<gene>
    <name evidence="5" type="ORF">HQ43_00385</name>
</gene>